<protein>
    <submittedName>
        <fullName evidence="1">Uncharacterized protein</fullName>
    </submittedName>
</protein>
<name>A0A1I3Q9I2_9EURY</name>
<accession>A0A1I3Q9I2</accession>
<dbReference type="EMBL" id="FORO01000021">
    <property type="protein sequence ID" value="SFJ30934.1"/>
    <property type="molecule type" value="Genomic_DNA"/>
</dbReference>
<dbReference type="Proteomes" id="UP000182829">
    <property type="component" value="Unassembled WGS sequence"/>
</dbReference>
<reference evidence="1 2" key="1">
    <citation type="submission" date="2016-10" db="EMBL/GenBank/DDBJ databases">
        <authorList>
            <person name="de Groot N.N."/>
        </authorList>
    </citation>
    <scope>NUCLEOTIDE SEQUENCE [LARGE SCALE GENOMIC DNA]</scope>
    <source>
        <strain evidence="1 2">SP2</strain>
    </source>
</reference>
<gene>
    <name evidence="1" type="ORF">SAMN05443661_12153</name>
</gene>
<sequence length="140" mass="16011">MSYDMEDLEELANQPVIHQHSVNYIKAHIGPESSAYIDDMWADAGRVTIHFPHLAVLSVREDHPEIREVDTYGDGMYLTFDLTTPIEQIAEGLDINTCPQCEWDLEDPVENKHERVCTGCGDRYVVNTVSFIKRLAFARE</sequence>
<dbReference type="AlphaFoldDB" id="A0A1I3Q9I2"/>
<organism evidence="1 2">
    <name type="scientific">Natronobacterium gregoryi</name>
    <dbReference type="NCBI Taxonomy" id="44930"/>
    <lineage>
        <taxon>Archaea</taxon>
        <taxon>Methanobacteriati</taxon>
        <taxon>Methanobacteriota</taxon>
        <taxon>Stenosarchaea group</taxon>
        <taxon>Halobacteria</taxon>
        <taxon>Halobacteriales</taxon>
        <taxon>Natrialbaceae</taxon>
        <taxon>Natronobacterium</taxon>
    </lineage>
</organism>
<evidence type="ECO:0000313" key="2">
    <source>
        <dbReference type="Proteomes" id="UP000182829"/>
    </source>
</evidence>
<proteinExistence type="predicted"/>
<evidence type="ECO:0000313" key="1">
    <source>
        <dbReference type="EMBL" id="SFJ30934.1"/>
    </source>
</evidence>